<gene>
    <name evidence="2" type="ORF">DFW101_0862</name>
</gene>
<dbReference type="AlphaFoldDB" id="G7Q5U1"/>
<accession>G7Q5U1</accession>
<evidence type="ECO:0000313" key="2">
    <source>
        <dbReference type="EMBL" id="EHJ46878.1"/>
    </source>
</evidence>
<dbReference type="EMBL" id="CM001368">
    <property type="protein sequence ID" value="EHJ46878.1"/>
    <property type="molecule type" value="Genomic_DNA"/>
</dbReference>
<sequence length="207" mass="21449">MSGSAQQVGITGLAHLLLNCRQNRLPSGRLGGAPAGPVALAAGEEVSLPASVLLVCPDLRGLTSLTGALSGHYPVLAASNGQEALRLARRHASCRLAYCEMGGNAAATVALANRLVKARPGLAVIALVRPPCPAGIRQAVAEGLLQGVCLLPLSPEALRAKTRAILASRAADPDKGQRPGGILTREEVDFLLGRPDPDKETDCHRRQ</sequence>
<evidence type="ECO:0008006" key="4">
    <source>
        <dbReference type="Google" id="ProtNLM"/>
    </source>
</evidence>
<name>G7Q5U1_9BACT</name>
<keyword evidence="3" id="KW-1185">Reference proteome</keyword>
<dbReference type="InterPro" id="IPR011006">
    <property type="entry name" value="CheY-like_superfamily"/>
</dbReference>
<evidence type="ECO:0000313" key="3">
    <source>
        <dbReference type="Proteomes" id="UP000004662"/>
    </source>
</evidence>
<dbReference type="SUPFAM" id="SSF52172">
    <property type="entry name" value="CheY-like"/>
    <property type="match status" value="1"/>
</dbReference>
<dbReference type="STRING" id="694327.DFW101_0862"/>
<dbReference type="Proteomes" id="UP000004662">
    <property type="component" value="Chromosome"/>
</dbReference>
<dbReference type="eggNOG" id="ENOG5032DFA">
    <property type="taxonomic scope" value="Bacteria"/>
</dbReference>
<dbReference type="Gene3D" id="3.40.50.2300">
    <property type="match status" value="1"/>
</dbReference>
<dbReference type="HOGENOM" id="CLU_114870_0_0_7"/>
<feature type="region of interest" description="Disordered" evidence="1">
    <location>
        <begin position="187"/>
        <end position="207"/>
    </location>
</feature>
<evidence type="ECO:0000256" key="1">
    <source>
        <dbReference type="SAM" id="MobiDB-lite"/>
    </source>
</evidence>
<organism evidence="2 3">
    <name type="scientific">Solidesulfovibrio carbinoliphilus subsp. oakridgensis</name>
    <dbReference type="NCBI Taxonomy" id="694327"/>
    <lineage>
        <taxon>Bacteria</taxon>
        <taxon>Pseudomonadati</taxon>
        <taxon>Thermodesulfobacteriota</taxon>
        <taxon>Desulfovibrionia</taxon>
        <taxon>Desulfovibrionales</taxon>
        <taxon>Desulfovibrionaceae</taxon>
        <taxon>Solidesulfovibrio</taxon>
    </lineage>
</organism>
<reference evidence="3" key="1">
    <citation type="journal article" date="2015" name="Genome Announc.">
        <title>High-Quality Draft Genome Sequence of Desulfovibrio carbinoliphilus FW-101-2B, an Organic Acid-Oxidizing Sulfate-Reducing Bacterium Isolated from Uranium(VI)-Contaminated Groundwater.</title>
        <authorList>
            <person name="Ramsay B.D."/>
            <person name="Hwang C."/>
            <person name="Woo H.L."/>
            <person name="Carroll S.L."/>
            <person name="Lucas S."/>
            <person name="Han J."/>
            <person name="Lapidus A.L."/>
            <person name="Cheng J.F."/>
            <person name="Goodwin L.A."/>
            <person name="Pitluck S."/>
            <person name="Peters L."/>
            <person name="Chertkov O."/>
            <person name="Held B."/>
            <person name="Detter J.C."/>
            <person name="Han C.S."/>
            <person name="Tapia R."/>
            <person name="Land M.L."/>
            <person name="Hauser L.J."/>
            <person name="Kyrpides N.C."/>
            <person name="Ivanova N.N."/>
            <person name="Mikhailova N."/>
            <person name="Pagani I."/>
            <person name="Woyke T."/>
            <person name="Arkin A.P."/>
            <person name="Dehal P."/>
            <person name="Chivian D."/>
            <person name="Criddle C.S."/>
            <person name="Wu W."/>
            <person name="Chakraborty R."/>
            <person name="Hazen T.C."/>
            <person name="Fields M.W."/>
        </authorList>
    </citation>
    <scope>NUCLEOTIDE SEQUENCE [LARGE SCALE GENOMIC DNA]</scope>
    <source>
        <strain evidence="3">FW-101-2B</strain>
    </source>
</reference>
<protein>
    <recommendedName>
        <fullName evidence="4">Response regulator receiver</fullName>
    </recommendedName>
</protein>
<feature type="compositionally biased region" description="Basic and acidic residues" evidence="1">
    <location>
        <begin position="195"/>
        <end position="207"/>
    </location>
</feature>
<proteinExistence type="predicted"/>